<proteinExistence type="predicted"/>
<feature type="chain" id="PRO_5044779863" description="Sulfotransferase domain-containing protein" evidence="2">
    <location>
        <begin position="23"/>
        <end position="381"/>
    </location>
</feature>
<feature type="region of interest" description="Disordered" evidence="1">
    <location>
        <begin position="52"/>
        <end position="79"/>
    </location>
</feature>
<evidence type="ECO:0000256" key="2">
    <source>
        <dbReference type="SAM" id="SignalP"/>
    </source>
</evidence>
<dbReference type="AlphaFoldDB" id="A0ABD3SSR5"/>
<name>A0ABD3SSR5_9STRA</name>
<keyword evidence="4" id="KW-1185">Reference proteome</keyword>
<dbReference type="Proteomes" id="UP001530377">
    <property type="component" value="Unassembled WGS sequence"/>
</dbReference>
<accession>A0ABD3SSR5</accession>
<organism evidence="3 4">
    <name type="scientific">Cyclostephanos tholiformis</name>
    <dbReference type="NCBI Taxonomy" id="382380"/>
    <lineage>
        <taxon>Eukaryota</taxon>
        <taxon>Sar</taxon>
        <taxon>Stramenopiles</taxon>
        <taxon>Ochrophyta</taxon>
        <taxon>Bacillariophyta</taxon>
        <taxon>Coscinodiscophyceae</taxon>
        <taxon>Thalassiosirophycidae</taxon>
        <taxon>Stephanodiscales</taxon>
        <taxon>Stephanodiscaceae</taxon>
        <taxon>Cyclostephanos</taxon>
    </lineage>
</organism>
<comment type="caution">
    <text evidence="3">The sequence shown here is derived from an EMBL/GenBank/DDBJ whole genome shotgun (WGS) entry which is preliminary data.</text>
</comment>
<feature type="signal peptide" evidence="2">
    <location>
        <begin position="1"/>
        <end position="22"/>
    </location>
</feature>
<gene>
    <name evidence="3" type="ORF">ACHAXA_000534</name>
</gene>
<dbReference type="EMBL" id="JALLPB020000001">
    <property type="protein sequence ID" value="KAL3827661.1"/>
    <property type="molecule type" value="Genomic_DNA"/>
</dbReference>
<sequence length="381" mass="44897">MLSWSSIIILCTGFAILSLHKTRYINNDNENNIEDSLVLRRSQSIVEYDHPSQLPWTDVDPSSTSRGRHRPSSEDEEDVDDIHYYDAPSDGVGGGGMAVFIQPRDGTIRSISLLGERNSGTRWIFGHLSECFNHTIPVRRSLSRYKHWFQYDDPNIIPENTLTIAMFRNPIDWTWAMKEVPHHATMHLDLNWTEFVSRTWNMDRVCNDLLWLERQTNANNATGRICQENFHYHEVVSCLVRPCPDGYWATPYRHRYSRHQPFYEMRVNDPEGRPYDNILEMRADKIRNFVETGNYENVDGFWHYQYEALLRTGTGDLIERIERATGRTRNYDKCKIYGPQNRRTRPVDPDFYDYMIEHVDWDAEALIGYEKPRPRSLEHEG</sequence>
<evidence type="ECO:0000313" key="4">
    <source>
        <dbReference type="Proteomes" id="UP001530377"/>
    </source>
</evidence>
<evidence type="ECO:0000256" key="1">
    <source>
        <dbReference type="SAM" id="MobiDB-lite"/>
    </source>
</evidence>
<evidence type="ECO:0008006" key="5">
    <source>
        <dbReference type="Google" id="ProtNLM"/>
    </source>
</evidence>
<evidence type="ECO:0000313" key="3">
    <source>
        <dbReference type="EMBL" id="KAL3827661.1"/>
    </source>
</evidence>
<reference evidence="3 4" key="1">
    <citation type="submission" date="2024-10" db="EMBL/GenBank/DDBJ databases">
        <title>Updated reference genomes for cyclostephanoid diatoms.</title>
        <authorList>
            <person name="Roberts W.R."/>
            <person name="Alverson A.J."/>
        </authorList>
    </citation>
    <scope>NUCLEOTIDE SEQUENCE [LARGE SCALE GENOMIC DNA]</scope>
    <source>
        <strain evidence="3 4">AJA228-03</strain>
    </source>
</reference>
<keyword evidence="2" id="KW-0732">Signal</keyword>
<protein>
    <recommendedName>
        <fullName evidence="5">Sulfotransferase domain-containing protein</fullName>
    </recommendedName>
</protein>